<comment type="caution">
    <text evidence="2">The sequence shown here is derived from an EMBL/GenBank/DDBJ whole genome shotgun (WGS) entry which is preliminary data.</text>
</comment>
<evidence type="ECO:0000313" key="3">
    <source>
        <dbReference type="Proteomes" id="UP001190700"/>
    </source>
</evidence>
<proteinExistence type="predicted"/>
<keyword evidence="3" id="KW-1185">Reference proteome</keyword>
<sequence length="246" mass="28200">MRSNSSLRFYGIKGPCQGENLEKIWKGCPPEMTDILIFNVGFLHCTEVAFASPSDMERGKLNASAVRELVERFAVNLRKQYPRSRLVLHGQPAPELVYVKKPQTFMRRKPFSENLRRSNDHAMSNVMDIESSVADAHGIEYLPSYPLTRHPLKERERTSKGRAYSLGRTDSVHFCLPGLPDFVVDAWLSELCALRDPLSFDDQPRTEELEDRSSYKTGRKSALPSRADPRPPPRRPRRSTRHTYRG</sequence>
<accession>A0AAE0G1F9</accession>
<feature type="compositionally biased region" description="Basic and acidic residues" evidence="1">
    <location>
        <begin position="202"/>
        <end position="214"/>
    </location>
</feature>
<feature type="compositionally biased region" description="Basic residues" evidence="1">
    <location>
        <begin position="232"/>
        <end position="246"/>
    </location>
</feature>
<reference evidence="2 3" key="1">
    <citation type="journal article" date="2015" name="Genome Biol. Evol.">
        <title>Comparative Genomics of a Bacterivorous Green Alga Reveals Evolutionary Causalities and Consequences of Phago-Mixotrophic Mode of Nutrition.</title>
        <authorList>
            <person name="Burns J.A."/>
            <person name="Paasch A."/>
            <person name="Narechania A."/>
            <person name="Kim E."/>
        </authorList>
    </citation>
    <scope>NUCLEOTIDE SEQUENCE [LARGE SCALE GENOMIC DNA]</scope>
    <source>
        <strain evidence="2 3">PLY_AMNH</strain>
    </source>
</reference>
<feature type="region of interest" description="Disordered" evidence="1">
    <location>
        <begin position="201"/>
        <end position="246"/>
    </location>
</feature>
<evidence type="ECO:0000256" key="1">
    <source>
        <dbReference type="SAM" id="MobiDB-lite"/>
    </source>
</evidence>
<dbReference type="Proteomes" id="UP001190700">
    <property type="component" value="Unassembled WGS sequence"/>
</dbReference>
<name>A0AAE0G1F9_9CHLO</name>
<dbReference type="AlphaFoldDB" id="A0AAE0G1F9"/>
<gene>
    <name evidence="2" type="ORF">CYMTET_22360</name>
</gene>
<organism evidence="2 3">
    <name type="scientific">Cymbomonas tetramitiformis</name>
    <dbReference type="NCBI Taxonomy" id="36881"/>
    <lineage>
        <taxon>Eukaryota</taxon>
        <taxon>Viridiplantae</taxon>
        <taxon>Chlorophyta</taxon>
        <taxon>Pyramimonadophyceae</taxon>
        <taxon>Pyramimonadales</taxon>
        <taxon>Pyramimonadaceae</taxon>
        <taxon>Cymbomonas</taxon>
    </lineage>
</organism>
<dbReference type="EMBL" id="LGRX02011166">
    <property type="protein sequence ID" value="KAK3269181.1"/>
    <property type="molecule type" value="Genomic_DNA"/>
</dbReference>
<protein>
    <submittedName>
        <fullName evidence="2">Uncharacterized protein</fullName>
    </submittedName>
</protein>
<evidence type="ECO:0000313" key="2">
    <source>
        <dbReference type="EMBL" id="KAK3269181.1"/>
    </source>
</evidence>